<organism evidence="2 3">
    <name type="scientific">Pseudallescheria apiosperma</name>
    <name type="common">Scedosporium apiospermum</name>
    <dbReference type="NCBI Taxonomy" id="563466"/>
    <lineage>
        <taxon>Eukaryota</taxon>
        <taxon>Fungi</taxon>
        <taxon>Dikarya</taxon>
        <taxon>Ascomycota</taxon>
        <taxon>Pezizomycotina</taxon>
        <taxon>Sordariomycetes</taxon>
        <taxon>Hypocreomycetidae</taxon>
        <taxon>Microascales</taxon>
        <taxon>Microascaceae</taxon>
        <taxon>Scedosporium</taxon>
    </lineage>
</organism>
<dbReference type="AlphaFoldDB" id="A0A084FYV9"/>
<gene>
    <name evidence="2" type="ORF">SAPIO_CDS8096</name>
</gene>
<evidence type="ECO:0000313" key="3">
    <source>
        <dbReference type="Proteomes" id="UP000028545"/>
    </source>
</evidence>
<dbReference type="GeneID" id="27727168"/>
<dbReference type="VEuPathDB" id="FungiDB:SAPIO_CDS8096"/>
<comment type="caution">
    <text evidence="2">The sequence shown here is derived from an EMBL/GenBank/DDBJ whole genome shotgun (WGS) entry which is preliminary data.</text>
</comment>
<dbReference type="EMBL" id="JOWA01000121">
    <property type="protein sequence ID" value="KEZ40271.1"/>
    <property type="molecule type" value="Genomic_DNA"/>
</dbReference>
<accession>A0A084FYV9</accession>
<evidence type="ECO:0000313" key="2">
    <source>
        <dbReference type="EMBL" id="KEZ40271.1"/>
    </source>
</evidence>
<proteinExistence type="predicted"/>
<sequence>MGCFRHHMRHMYRGKQGQLGWLRTMLYSSAQMVIRADPVISHRVPPHRLQPWGVMDEAGNPVPGKGYNMVQGMVVLDDEDHKNCTKTLLGFSQSNGEKLPAVRLTPKSDDGPLEYDSEWPTTPNSCLPRC</sequence>
<dbReference type="Proteomes" id="UP000028545">
    <property type="component" value="Unassembled WGS sequence"/>
</dbReference>
<dbReference type="KEGG" id="sapo:SAPIO_CDS8096"/>
<name>A0A084FYV9_PSEDA</name>
<evidence type="ECO:0000256" key="1">
    <source>
        <dbReference type="SAM" id="MobiDB-lite"/>
    </source>
</evidence>
<reference evidence="2 3" key="1">
    <citation type="journal article" date="2014" name="Genome Announc.">
        <title>Draft genome sequence of the pathogenic fungus Scedosporium apiospermum.</title>
        <authorList>
            <person name="Vandeputte P."/>
            <person name="Ghamrawi S."/>
            <person name="Rechenmann M."/>
            <person name="Iltis A."/>
            <person name="Giraud S."/>
            <person name="Fleury M."/>
            <person name="Thornton C."/>
            <person name="Delhaes L."/>
            <person name="Meyer W."/>
            <person name="Papon N."/>
            <person name="Bouchara J.P."/>
        </authorList>
    </citation>
    <scope>NUCLEOTIDE SEQUENCE [LARGE SCALE GENOMIC DNA]</scope>
    <source>
        <strain evidence="2 3">IHEM 14462</strain>
    </source>
</reference>
<feature type="region of interest" description="Disordered" evidence="1">
    <location>
        <begin position="95"/>
        <end position="124"/>
    </location>
</feature>
<dbReference type="RefSeq" id="XP_016640070.1">
    <property type="nucleotide sequence ID" value="XM_016789807.1"/>
</dbReference>
<dbReference type="HOGENOM" id="CLU_1939356_0_0_1"/>
<dbReference type="OrthoDB" id="4505337at2759"/>
<keyword evidence="3" id="KW-1185">Reference proteome</keyword>
<protein>
    <submittedName>
        <fullName evidence="2">Uncharacterized protein</fullName>
    </submittedName>
</protein>